<feature type="transmembrane region" description="Helical" evidence="7">
    <location>
        <begin position="49"/>
        <end position="74"/>
    </location>
</feature>
<keyword evidence="4 10" id="KW-0067">ATP-binding</keyword>
<dbReference type="InterPro" id="IPR027417">
    <property type="entry name" value="P-loop_NTPase"/>
</dbReference>
<dbReference type="AlphaFoldDB" id="A0A0H3PAQ4"/>
<protein>
    <submittedName>
        <fullName evidence="10">Cyclic peptide ABC transporter, ATP-binding protein/permease</fullName>
    </submittedName>
</protein>
<gene>
    <name evidence="10" type="ordered locus">CJJ81176_1575</name>
</gene>
<feature type="transmembrane region" description="Helical" evidence="7">
    <location>
        <begin position="146"/>
        <end position="165"/>
    </location>
</feature>
<dbReference type="PANTHER" id="PTHR24221">
    <property type="entry name" value="ATP-BINDING CASSETTE SUB-FAMILY B"/>
    <property type="match status" value="1"/>
</dbReference>
<organism evidence="10 11">
    <name type="scientific">Campylobacter jejuni subsp. jejuni serotype O:23/36 (strain 81-176)</name>
    <dbReference type="NCBI Taxonomy" id="354242"/>
    <lineage>
        <taxon>Bacteria</taxon>
        <taxon>Pseudomonadati</taxon>
        <taxon>Campylobacterota</taxon>
        <taxon>Epsilonproteobacteria</taxon>
        <taxon>Campylobacterales</taxon>
        <taxon>Campylobacteraceae</taxon>
        <taxon>Campylobacter</taxon>
    </lineage>
</organism>
<dbReference type="InterPro" id="IPR003593">
    <property type="entry name" value="AAA+_ATPase"/>
</dbReference>
<evidence type="ECO:0000313" key="10">
    <source>
        <dbReference type="EMBL" id="EAQ72827.1"/>
    </source>
</evidence>
<evidence type="ECO:0000256" key="6">
    <source>
        <dbReference type="ARBA" id="ARBA00023136"/>
    </source>
</evidence>
<evidence type="ECO:0000256" key="3">
    <source>
        <dbReference type="ARBA" id="ARBA00022741"/>
    </source>
</evidence>
<dbReference type="KEGG" id="cjj:CJJ81176_1575"/>
<dbReference type="InterPro" id="IPR036640">
    <property type="entry name" value="ABC1_TM_sf"/>
</dbReference>
<evidence type="ECO:0000256" key="5">
    <source>
        <dbReference type="ARBA" id="ARBA00022989"/>
    </source>
</evidence>
<keyword evidence="5 7" id="KW-1133">Transmembrane helix</keyword>
<dbReference type="GO" id="GO:0140359">
    <property type="term" value="F:ABC-type transporter activity"/>
    <property type="evidence" value="ECO:0007669"/>
    <property type="project" value="InterPro"/>
</dbReference>
<evidence type="ECO:0000259" key="9">
    <source>
        <dbReference type="PROSITE" id="PS50929"/>
    </source>
</evidence>
<comment type="subcellular location">
    <subcellularLocation>
        <location evidence="1">Cell membrane</location>
        <topology evidence="1">Multi-pass membrane protein</topology>
    </subcellularLocation>
</comment>
<dbReference type="SUPFAM" id="SSF90123">
    <property type="entry name" value="ABC transporter transmembrane region"/>
    <property type="match status" value="1"/>
</dbReference>
<dbReference type="Gene3D" id="3.40.50.300">
    <property type="entry name" value="P-loop containing nucleotide triphosphate hydrolases"/>
    <property type="match status" value="1"/>
</dbReference>
<evidence type="ECO:0000256" key="4">
    <source>
        <dbReference type="ARBA" id="ARBA00022840"/>
    </source>
</evidence>
<dbReference type="GO" id="GO:1904680">
    <property type="term" value="F:peptide transmembrane transporter activity"/>
    <property type="evidence" value="ECO:0007669"/>
    <property type="project" value="InterPro"/>
</dbReference>
<evidence type="ECO:0000256" key="2">
    <source>
        <dbReference type="ARBA" id="ARBA00022692"/>
    </source>
</evidence>
<dbReference type="GO" id="GO:0005524">
    <property type="term" value="F:ATP binding"/>
    <property type="evidence" value="ECO:0007669"/>
    <property type="project" value="UniProtKB-KW"/>
</dbReference>
<dbReference type="Pfam" id="PF00664">
    <property type="entry name" value="ABC_membrane"/>
    <property type="match status" value="1"/>
</dbReference>
<keyword evidence="6 7" id="KW-0472">Membrane</keyword>
<dbReference type="InterPro" id="IPR005898">
    <property type="entry name" value="Cyc_pep_transpt_SyrD/YojI"/>
</dbReference>
<dbReference type="Gene3D" id="1.20.1560.10">
    <property type="entry name" value="ABC transporter type 1, transmembrane domain"/>
    <property type="match status" value="1"/>
</dbReference>
<evidence type="ECO:0000259" key="8">
    <source>
        <dbReference type="PROSITE" id="PS50893"/>
    </source>
</evidence>
<dbReference type="InterPro" id="IPR003439">
    <property type="entry name" value="ABC_transporter-like_ATP-bd"/>
</dbReference>
<dbReference type="eggNOG" id="COG4615">
    <property type="taxonomic scope" value="Bacteria"/>
</dbReference>
<name>A0A0H3PAQ4_CAMJJ</name>
<evidence type="ECO:0000256" key="7">
    <source>
        <dbReference type="SAM" id="Phobius"/>
    </source>
</evidence>
<dbReference type="GO" id="GO:0016887">
    <property type="term" value="F:ATP hydrolysis activity"/>
    <property type="evidence" value="ECO:0007669"/>
    <property type="project" value="InterPro"/>
</dbReference>
<evidence type="ECO:0000256" key="1">
    <source>
        <dbReference type="ARBA" id="ARBA00004651"/>
    </source>
</evidence>
<dbReference type="InterPro" id="IPR039421">
    <property type="entry name" value="Type_1_exporter"/>
</dbReference>
<dbReference type="CDD" id="cd03228">
    <property type="entry name" value="ABCC_MRP_Like"/>
    <property type="match status" value="1"/>
</dbReference>
<dbReference type="GO" id="GO:0015833">
    <property type="term" value="P:peptide transport"/>
    <property type="evidence" value="ECO:0007669"/>
    <property type="project" value="InterPro"/>
</dbReference>
<sequence length="543" mass="62523">MPFIIELLKQNKLKLISFLLFSFITSAVGVLTLVFINDYLLKNAQNIPIFYFIVLLLIFFISSTIVELGLSIFGQNFIFKMQRRVVKQILDTPLLRVAKVGKARILASLGSDVRNISFGLLRLPDFLQSSILILCTSVYLCYLSPQIFALCVVWIMVIFITNNFLMMKVYQYFRKARENDDALQNNYQNILDGHKELLINRDRAKLYYEDEFENNARLKKKNSTLGNLFNNLSNNWTNVTLLALVGVEFYLALKFEWASVADATTIALSILFLRTPLVSMIGSFPTLLLAKIALDKIAKLELDDYIEGFKKTHYISEWKKISFRNTQFAYEENFHLNPVNIELKKGELVFLIGKNGSGKSTFCMLLTGLFKPSKGGIYVDDTLIDDKNLDEYRSLISAVFSDFHLFTKTLNKENFASEEKIAFWLEFLELKDKTSVKDNELTLTKLSTGQKKRLAMLIALLEERDILVLDEWAADQDPVFRRFFYKKLLPLLKEQGKTIFAITHDDAYFDSADRIFLAQNGEISELKGENIKELAKNLVEKFD</sequence>
<dbReference type="EMBL" id="CP000538">
    <property type="protein sequence ID" value="EAQ72827.1"/>
    <property type="molecule type" value="Genomic_DNA"/>
</dbReference>
<reference evidence="11" key="1">
    <citation type="submission" date="2006-12" db="EMBL/GenBank/DDBJ databases">
        <authorList>
            <person name="Fouts D.E."/>
            <person name="Nelson K.E."/>
            <person name="Sebastian Y."/>
        </authorList>
    </citation>
    <scope>NUCLEOTIDE SEQUENCE [LARGE SCALE GENOMIC DNA]</scope>
    <source>
        <strain evidence="11">81-176</strain>
    </source>
</reference>
<keyword evidence="2 7" id="KW-0812">Transmembrane</keyword>
<dbReference type="InterPro" id="IPR011527">
    <property type="entry name" value="ABC1_TM_dom"/>
</dbReference>
<dbReference type="NCBIfam" id="TIGR01194">
    <property type="entry name" value="cyc_pep_trnsptr"/>
    <property type="match status" value="1"/>
</dbReference>
<accession>A0A0H3PAQ4</accession>
<dbReference type="PANTHER" id="PTHR24221:SF654">
    <property type="entry name" value="ATP-BINDING CASSETTE SUB-FAMILY B MEMBER 6"/>
    <property type="match status" value="1"/>
</dbReference>
<evidence type="ECO:0000313" key="11">
    <source>
        <dbReference type="Proteomes" id="UP000000646"/>
    </source>
</evidence>
<feature type="domain" description="ABC transporter" evidence="8">
    <location>
        <begin position="321"/>
        <end position="543"/>
    </location>
</feature>
<proteinExistence type="predicted"/>
<dbReference type="SUPFAM" id="SSF52540">
    <property type="entry name" value="P-loop containing nucleoside triphosphate hydrolases"/>
    <property type="match status" value="1"/>
</dbReference>
<dbReference type="PROSITE" id="PS50929">
    <property type="entry name" value="ABC_TM1F"/>
    <property type="match status" value="1"/>
</dbReference>
<dbReference type="RefSeq" id="WP_002855865.1">
    <property type="nucleotide sequence ID" value="NC_008787.1"/>
</dbReference>
<dbReference type="Pfam" id="PF00005">
    <property type="entry name" value="ABC_tran"/>
    <property type="match status" value="1"/>
</dbReference>
<dbReference type="Proteomes" id="UP000000646">
    <property type="component" value="Chromosome"/>
</dbReference>
<dbReference type="HOGENOM" id="CLU_023671_1_0_7"/>
<keyword evidence="3" id="KW-0547">Nucleotide-binding</keyword>
<dbReference type="GO" id="GO:0005886">
    <property type="term" value="C:plasma membrane"/>
    <property type="evidence" value="ECO:0007669"/>
    <property type="project" value="UniProtKB-SubCell"/>
</dbReference>
<dbReference type="SMART" id="SM00382">
    <property type="entry name" value="AAA"/>
    <property type="match status" value="1"/>
</dbReference>
<feature type="transmembrane region" description="Helical" evidence="7">
    <location>
        <begin position="15"/>
        <end position="37"/>
    </location>
</feature>
<feature type="domain" description="ABC transmembrane type-1" evidence="9">
    <location>
        <begin position="15"/>
        <end position="289"/>
    </location>
</feature>
<dbReference type="NCBIfam" id="NF007813">
    <property type="entry name" value="PRK10522.1"/>
    <property type="match status" value="1"/>
</dbReference>
<dbReference type="PROSITE" id="PS50893">
    <property type="entry name" value="ABC_TRANSPORTER_2"/>
    <property type="match status" value="1"/>
</dbReference>